<dbReference type="Pfam" id="PF25023">
    <property type="entry name" value="TEN_YD-shell"/>
    <property type="match status" value="2"/>
</dbReference>
<keyword evidence="3" id="KW-1015">Disulfide bond</keyword>
<dbReference type="Gene3D" id="2.180.10.10">
    <property type="entry name" value="RHS repeat-associated core"/>
    <property type="match status" value="1"/>
</dbReference>
<evidence type="ECO:0000259" key="7">
    <source>
        <dbReference type="Pfam" id="PF25021"/>
    </source>
</evidence>
<dbReference type="GO" id="GO:0008045">
    <property type="term" value="P:motor neuron axon guidance"/>
    <property type="evidence" value="ECO:0007669"/>
    <property type="project" value="TreeGrafter"/>
</dbReference>
<dbReference type="SUPFAM" id="SSF63825">
    <property type="entry name" value="YWTD domain"/>
    <property type="match status" value="1"/>
</dbReference>
<reference evidence="9" key="1">
    <citation type="submission" date="2019-05" db="EMBL/GenBank/DDBJ databases">
        <title>Annotation for the trematode Fasciolopsis buski.</title>
        <authorList>
            <person name="Choi Y.-J."/>
        </authorList>
    </citation>
    <scope>NUCLEOTIDE SEQUENCE</scope>
    <source>
        <strain evidence="9">HT</strain>
        <tissue evidence="9">Whole worm</tissue>
    </source>
</reference>
<feature type="region of interest" description="Disordered" evidence="4">
    <location>
        <begin position="1939"/>
        <end position="1959"/>
    </location>
</feature>
<evidence type="ECO:0000256" key="4">
    <source>
        <dbReference type="SAM" id="MobiDB-lite"/>
    </source>
</evidence>
<evidence type="ECO:0000259" key="6">
    <source>
        <dbReference type="Pfam" id="PF25020"/>
    </source>
</evidence>
<feature type="domain" description="Teneurin 1-4-like FN-plug" evidence="5">
    <location>
        <begin position="308"/>
        <end position="390"/>
    </location>
</feature>
<evidence type="ECO:0000313" key="10">
    <source>
        <dbReference type="Proteomes" id="UP000728185"/>
    </source>
</evidence>
<feature type="domain" description="Teneurin-like YD-shell" evidence="8">
    <location>
        <begin position="1860"/>
        <end position="1925"/>
    </location>
</feature>
<evidence type="ECO:0000256" key="2">
    <source>
        <dbReference type="ARBA" id="ARBA00022737"/>
    </source>
</evidence>
<proteinExistence type="predicted"/>
<evidence type="ECO:0008006" key="11">
    <source>
        <dbReference type="Google" id="ProtNLM"/>
    </source>
</evidence>
<dbReference type="InterPro" id="IPR056823">
    <property type="entry name" value="TEN-like_YD-shell"/>
</dbReference>
<feature type="compositionally biased region" description="Polar residues" evidence="4">
    <location>
        <begin position="1814"/>
        <end position="1824"/>
    </location>
</feature>
<feature type="region of interest" description="Disordered" evidence="4">
    <location>
        <begin position="1814"/>
        <end position="1844"/>
    </location>
</feature>
<evidence type="ECO:0000313" key="9">
    <source>
        <dbReference type="EMBL" id="KAA0187297.1"/>
    </source>
</evidence>
<dbReference type="EMBL" id="LUCM01009229">
    <property type="protein sequence ID" value="KAA0187297.1"/>
    <property type="molecule type" value="Genomic_DNA"/>
</dbReference>
<dbReference type="Gene3D" id="2.120.10.30">
    <property type="entry name" value="TolB, C-terminal domain"/>
    <property type="match status" value="1"/>
</dbReference>
<accession>A0A8E0VDT3</accession>
<feature type="non-terminal residue" evidence="9">
    <location>
        <position position="1"/>
    </location>
</feature>
<evidence type="ECO:0000259" key="8">
    <source>
        <dbReference type="Pfam" id="PF25023"/>
    </source>
</evidence>
<dbReference type="InterPro" id="IPR057627">
    <property type="entry name" value="FN-plug_TEN1-4"/>
</dbReference>
<organism evidence="9 10">
    <name type="scientific">Fasciolopsis buskii</name>
    <dbReference type="NCBI Taxonomy" id="27845"/>
    <lineage>
        <taxon>Eukaryota</taxon>
        <taxon>Metazoa</taxon>
        <taxon>Spiralia</taxon>
        <taxon>Lophotrochozoa</taxon>
        <taxon>Platyhelminthes</taxon>
        <taxon>Trematoda</taxon>
        <taxon>Digenea</taxon>
        <taxon>Plagiorchiida</taxon>
        <taxon>Echinostomata</taxon>
        <taxon>Echinostomatoidea</taxon>
        <taxon>Fasciolidae</taxon>
        <taxon>Fasciolopsis</taxon>
    </lineage>
</organism>
<feature type="domain" description="Teneurin TTR-like" evidence="6">
    <location>
        <begin position="91"/>
        <end position="175"/>
    </location>
</feature>
<feature type="domain" description="Teneurin-like YD-shell" evidence="8">
    <location>
        <begin position="865"/>
        <end position="1360"/>
    </location>
</feature>
<dbReference type="Proteomes" id="UP000728185">
    <property type="component" value="Unassembled WGS sequence"/>
</dbReference>
<dbReference type="InterPro" id="IPR056822">
    <property type="entry name" value="TEN_NHL"/>
</dbReference>
<gene>
    <name evidence="9" type="ORF">FBUS_11825</name>
</gene>
<dbReference type="InterPro" id="IPR056820">
    <property type="entry name" value="TEN_TTR-like"/>
</dbReference>
<dbReference type="Pfam" id="PF25020">
    <property type="entry name" value="TTR_TEN1-4"/>
    <property type="match status" value="1"/>
</dbReference>
<dbReference type="InterPro" id="IPR011042">
    <property type="entry name" value="6-blade_b-propeller_TolB-like"/>
</dbReference>
<comment type="caution">
    <text evidence="9">The sequence shown here is derived from an EMBL/GenBank/DDBJ whole genome shotgun (WGS) entry which is preliminary data.</text>
</comment>
<feature type="region of interest" description="Disordered" evidence="4">
    <location>
        <begin position="1731"/>
        <end position="1751"/>
    </location>
</feature>
<dbReference type="OrthoDB" id="442731at2759"/>
<sequence>GLVDCLDPDCCASAHCRKLAQLDTGRTGLTGTALLHNHSLTPAAEDAKQGCAHSEPAQYHLLITPMAQADSTFYGQLEFLLKREQIVMRNFDPRRISVIRGTVRQLDGTAFWGCRVFDRLKAKTGYTLTDEQGRFDLPVDGGSIVQLEFLRFPTDRFSAIQPVYVPVNEIITLGDFYLYDAGQKSSGGMQGGFLAPTPVFHDLWASGLFRVTDLTEAVGTGISSTVASSTATIPRSEESLTACGKHDLTQIGGLPVWGDQIMDRSTVCIDPELTMCTQNGVLTYAIPIQDSRLRLVYRSDRASGYRPVLRARLLDQTIPRGLSEIHFIVDVAGLREAKRLEPEPGLTELFHWNKTDGYNRTVYGLVNAKVSVGYLYTGCSRVFWEHRTVPLLGHELTESGLANWKIDSVHLYAVNHGIVYRGDGSHIFLKHTDWHVVPILGSRTIRRKPNTCDYCSINQTGFGSAVLRLPALITDSVGQIVVGDGSRLRWLQTPESTHVNFRPSESLDGRAQRTFLSNDRRVWFTTSQFVLDFLSIGFDELEQTDYHLAPHPSYLALEGRFGSSDPGVLDSGLFLSHARSKSVWWLSDSPEPIAQPVLSLTCEERASGLSLVPDLCTKHAFTEPRGMAVSTNDLYFADGNSIFAMPLNGIPGVPRSVRLVVGRPDATWAPASCNHGQHGLQMTLKEPTHMVYNALEDAIYFVESSTQVYRLHLASQMVSLAVGRLEYCETEEDPTSQTPLATMVSLSNIRGLAISPEGDLYVAESHRVWVRRSDRRLYTVAGRSVDKSVDGIAVGNDDGEFIFADSSKDSASLVVDLGLARNLQFSNVTGIAVSVYGELFVADSGQGLVYRIHYELPRPSSTTFTYRVVWPETDEAYTFNQNGQLLQTENAITQMTSHLIDYRANAIYGWVSVIRGNNVNLRFGVHRDTQGRLRYLQSPTGLRYNITLDPEPQQFIREVYDPIRGARWTFVYSSSGLLTQLRRPQDTTYTHFQYSSDSGRLERILFPNGMVVNTGKFDTFAGSRFGTKAVICARGRYTGRQGKLLCRYGEPIDPWSVQFVQNYLGTPSGSSRRLARLLRRIQLPDRANRAKLINSVVWTFDRNAKISSSSALIRHRQRRQISRPTITSPTQLARSLQVGQLSDWSTLGNTSRHSRVPRSSSSSSFSYLTSALSLSGYRAASGTESVEWQYHKTLMVNGFDVLHVKFDWARQLETYQRASTGHVLLQIVYNADFQPMIFNASGTSYNLESRTDYLTDSGRATRSRMLSTTIDSVTGTVPLVGGSNDPAPLSLTYNSNGQLNGFHWGSAVYRFTYDAQNRIKAADLGSPIETVTYQYMDDRLPYQPSAISVGGLGSFKLFYANTPLSTMELHVDSTHAPAPISELPLGLTRVLTPSGLRRDFHRLAGIRTHQLRFTPWPGSPAPWIYEWGQDLDVSHSPAPPATKQSRPGMELLRFIWPGGYRQLATFPNQNRIVYDKVLIQWHMMGLEHETQLNRLDSAPYVQMIDISSGHQWSVRRIYRGTLLISARIEQQIPGARKAHPNLGGLLHARHQYTYNENLNLVGIHTQLYTQASRSDTENFSLTPGNMILDEHTLAKYDTITGQLLSVSDLDIVHRASSICITYAPKSLQLCRQMDNQGRLKQVVLYPLSSRRDPLYNLSVVYRPNSLNPVQQREEQRGQVPRWVNFVYGPGGRLEALDREEAGSSLRSHSVLVHNSEGRLARLRIAVTDPQLHQGSPIVPGSNEDTGPTSRSEELQFVYDTRGLLKRRGNWLYTFDEDGFLTERRLHNDRIVDRFAYNSKGLLIWAERKLTSDSVGQSATGINDNPTGFGGTGGPSSTGSDAFHNLDRSPLEDDIGLRRPFRVQYVYDAQDRLIVVRDTLMVRDLMQYFYADPTNPHQVTHVFNHGRLVTFRLHYDPANGHLFAVEEFARLPDLTTTAEARARSPLSAEDQLRETEQTGASSQKHVYFVITNHEGAPTAMFSESGKPSWTAEYSATGTRRLSLPIRNKYFGASILEDANIPLGHAGCLVDVHAGFLFCAPTYRAYDPSGATFISPDWRRLVSDRLPQLYLDPAVLDTHRWGSLEQRDRGLGPAGLFSRVTEAIQNPSWWLNLVGFRLDGVLPRMDPGTGRLNIANDGMVRGWETPVLPSQFSLAGSSAFDVGGMCPSIDVLNDKVERLSVIQPSRLTTGGPHGTGLPDIFLHSSYRGDMGRVELLPAQTMFDSEVILELSQDHSVQVRIPDSRPLRSNNPNDYGYLFESGKLADLILSGTRLMDWWTATATPNYRLFVQSFVRLGYGASNLADDLALLGLRLPIYHRPTGHNLTLVPTDGHNEIWLTRGSLQWRIRFVSTWTDAWDQIAWDTRRRGERLAWLHEASVAKQLDLVDPARYPESATDRMAESSAAIHFLGLNYLWTFKQAYQLARQGQLTGYRWVPVIGQSLPHNFVTNGTAWTRLYGDPGIYQLRAVDTQKSWRTAG</sequence>
<keyword evidence="1" id="KW-0245">EGF-like domain</keyword>
<keyword evidence="10" id="KW-1185">Reference proteome</keyword>
<keyword evidence="2" id="KW-0677">Repeat</keyword>
<dbReference type="PANTHER" id="PTHR11219:SF69">
    <property type="entry name" value="TENEURIN-A"/>
    <property type="match status" value="1"/>
</dbReference>
<name>A0A8E0VDT3_9TREM</name>
<protein>
    <recommendedName>
        <fullName evidence="11">Tox-GHH domain-containing protein</fullName>
    </recommendedName>
</protein>
<dbReference type="InterPro" id="IPR051216">
    <property type="entry name" value="Teneurin"/>
</dbReference>
<feature type="domain" description="Teneurin NHL" evidence="7">
    <location>
        <begin position="620"/>
        <end position="846"/>
    </location>
</feature>
<evidence type="ECO:0000256" key="1">
    <source>
        <dbReference type="ARBA" id="ARBA00022536"/>
    </source>
</evidence>
<dbReference type="Pfam" id="PF25021">
    <property type="entry name" value="TEN_NHL"/>
    <property type="match status" value="1"/>
</dbReference>
<evidence type="ECO:0000256" key="3">
    <source>
        <dbReference type="ARBA" id="ARBA00023157"/>
    </source>
</evidence>
<dbReference type="PANTHER" id="PTHR11219">
    <property type="entry name" value="TENEURIN AND N-ACETYLGLUCOSAMINE-1-PHOSPHODIESTER ALPHA-N-ACETYLGLUCOSAMINIDASE"/>
    <property type="match status" value="1"/>
</dbReference>
<evidence type="ECO:0000259" key="5">
    <source>
        <dbReference type="Pfam" id="PF24329"/>
    </source>
</evidence>
<dbReference type="Pfam" id="PF24329">
    <property type="entry name" value="FN-plug_TEN1-4"/>
    <property type="match status" value="1"/>
</dbReference>